<protein>
    <submittedName>
        <fullName evidence="1">Uncharacterized protein</fullName>
    </submittedName>
</protein>
<evidence type="ECO:0000313" key="1">
    <source>
        <dbReference type="EMBL" id="RRS04075.1"/>
    </source>
</evidence>
<dbReference type="RefSeq" id="WP_125243479.1">
    <property type="nucleotide sequence ID" value="NZ_RSED01000008.1"/>
</dbReference>
<sequence>MVTFRDACIGVWCLSWHPATDDVRLETLSAVLRNNRVAWPGHHKAVLAIFGHQGGDVLALHDEDSDEHHGLAPEHACSTFRLQRQMGLTPAFYPVTIESAERWHWLMTA</sequence>
<gene>
    <name evidence="1" type="ORF">EIP75_11850</name>
</gene>
<organism evidence="1 2">
    <name type="scientific">Aquabacterium soli</name>
    <dbReference type="NCBI Taxonomy" id="2493092"/>
    <lineage>
        <taxon>Bacteria</taxon>
        <taxon>Pseudomonadati</taxon>
        <taxon>Pseudomonadota</taxon>
        <taxon>Betaproteobacteria</taxon>
        <taxon>Burkholderiales</taxon>
        <taxon>Aquabacterium</taxon>
    </lineage>
</organism>
<name>A0A426VAW4_9BURK</name>
<keyword evidence="2" id="KW-1185">Reference proteome</keyword>
<reference evidence="1 2" key="1">
    <citation type="submission" date="2018-12" db="EMBL/GenBank/DDBJ databases">
        <title>The whole draft genome of Aquabacterium sp. SJQ9.</title>
        <authorList>
            <person name="Sun L."/>
            <person name="Gao X."/>
            <person name="Chen W."/>
            <person name="Huang K."/>
        </authorList>
    </citation>
    <scope>NUCLEOTIDE SEQUENCE [LARGE SCALE GENOMIC DNA]</scope>
    <source>
        <strain evidence="1 2">SJQ9</strain>
    </source>
</reference>
<comment type="caution">
    <text evidence="1">The sequence shown here is derived from an EMBL/GenBank/DDBJ whole genome shotgun (WGS) entry which is preliminary data.</text>
</comment>
<accession>A0A426VAW4</accession>
<dbReference type="OrthoDB" id="9847237at2"/>
<dbReference type="AlphaFoldDB" id="A0A426VAW4"/>
<dbReference type="EMBL" id="RSED01000008">
    <property type="protein sequence ID" value="RRS04075.1"/>
    <property type="molecule type" value="Genomic_DNA"/>
</dbReference>
<evidence type="ECO:0000313" key="2">
    <source>
        <dbReference type="Proteomes" id="UP000269265"/>
    </source>
</evidence>
<dbReference type="Proteomes" id="UP000269265">
    <property type="component" value="Unassembled WGS sequence"/>
</dbReference>
<proteinExistence type="predicted"/>